<dbReference type="Gene3D" id="3.30.200.20">
    <property type="entry name" value="Phosphorylase Kinase, domain 1"/>
    <property type="match status" value="1"/>
</dbReference>
<dbReference type="GO" id="GO:0005776">
    <property type="term" value="C:autophagosome"/>
    <property type="evidence" value="ECO:0007669"/>
    <property type="project" value="TreeGrafter"/>
</dbReference>
<evidence type="ECO:0000259" key="17">
    <source>
        <dbReference type="PROSITE" id="PS50011"/>
    </source>
</evidence>
<dbReference type="Gene3D" id="1.10.510.10">
    <property type="entry name" value="Transferase(Phosphotransferase) domain 1"/>
    <property type="match status" value="1"/>
</dbReference>
<evidence type="ECO:0000256" key="16">
    <source>
        <dbReference type="RuleBase" id="RU000304"/>
    </source>
</evidence>
<evidence type="ECO:0000256" key="5">
    <source>
        <dbReference type="ARBA" id="ARBA00022527"/>
    </source>
</evidence>
<keyword evidence="8 15" id="KW-0547">Nucleotide-binding</keyword>
<dbReference type="FunFam" id="3.30.200.20:FF:000238">
    <property type="entry name" value="Putative serine/threonine-protein kinase ULK3"/>
    <property type="match status" value="1"/>
</dbReference>
<evidence type="ECO:0000256" key="10">
    <source>
        <dbReference type="ARBA" id="ARBA00022840"/>
    </source>
</evidence>
<organism evidence="18 19">
    <name type="scientific">Seriola lalandi dorsalis</name>
    <dbReference type="NCBI Taxonomy" id="1841481"/>
    <lineage>
        <taxon>Eukaryota</taxon>
        <taxon>Metazoa</taxon>
        <taxon>Chordata</taxon>
        <taxon>Craniata</taxon>
        <taxon>Vertebrata</taxon>
        <taxon>Euteleostomi</taxon>
        <taxon>Actinopterygii</taxon>
        <taxon>Neopterygii</taxon>
        <taxon>Teleostei</taxon>
        <taxon>Neoteleostei</taxon>
        <taxon>Acanthomorphata</taxon>
        <taxon>Carangaria</taxon>
        <taxon>Carangiformes</taxon>
        <taxon>Carangidae</taxon>
        <taxon>Seriola</taxon>
    </lineage>
</organism>
<dbReference type="GO" id="GO:0004674">
    <property type="term" value="F:protein serine/threonine kinase activity"/>
    <property type="evidence" value="ECO:0007669"/>
    <property type="project" value="UniProtKB-KW"/>
</dbReference>
<dbReference type="PROSITE" id="PS50011">
    <property type="entry name" value="PROTEIN_KINASE_DOM"/>
    <property type="match status" value="1"/>
</dbReference>
<dbReference type="SMART" id="SM00220">
    <property type="entry name" value="S_TKc"/>
    <property type="match status" value="1"/>
</dbReference>
<evidence type="ECO:0000256" key="8">
    <source>
        <dbReference type="ARBA" id="ARBA00022741"/>
    </source>
</evidence>
<dbReference type="PROSITE" id="PS00107">
    <property type="entry name" value="PROTEIN_KINASE_ATP"/>
    <property type="match status" value="1"/>
</dbReference>
<dbReference type="SMART" id="SM00745">
    <property type="entry name" value="MIT"/>
    <property type="match status" value="1"/>
</dbReference>
<keyword evidence="10 15" id="KW-0067">ATP-binding</keyword>
<evidence type="ECO:0000256" key="3">
    <source>
        <dbReference type="ARBA" id="ARBA00021644"/>
    </source>
</evidence>
<dbReference type="Pfam" id="PF00069">
    <property type="entry name" value="Pkinase"/>
    <property type="match status" value="1"/>
</dbReference>
<evidence type="ECO:0000256" key="13">
    <source>
        <dbReference type="ARBA" id="ARBA00047899"/>
    </source>
</evidence>
<keyword evidence="7" id="KW-0677">Repeat</keyword>
<feature type="domain" description="Protein kinase" evidence="17">
    <location>
        <begin position="15"/>
        <end position="268"/>
    </location>
</feature>
<dbReference type="InterPro" id="IPR036181">
    <property type="entry name" value="MIT_dom_sf"/>
</dbReference>
<dbReference type="GO" id="GO:0005524">
    <property type="term" value="F:ATP binding"/>
    <property type="evidence" value="ECO:0007669"/>
    <property type="project" value="UniProtKB-UniRule"/>
</dbReference>
<comment type="catalytic activity">
    <reaction evidence="13">
        <text>L-threonyl-[protein] + ATP = O-phospho-L-threonyl-[protein] + ADP + H(+)</text>
        <dbReference type="Rhea" id="RHEA:46608"/>
        <dbReference type="Rhea" id="RHEA-COMP:11060"/>
        <dbReference type="Rhea" id="RHEA-COMP:11605"/>
        <dbReference type="ChEBI" id="CHEBI:15378"/>
        <dbReference type="ChEBI" id="CHEBI:30013"/>
        <dbReference type="ChEBI" id="CHEBI:30616"/>
        <dbReference type="ChEBI" id="CHEBI:61977"/>
        <dbReference type="ChEBI" id="CHEBI:456216"/>
        <dbReference type="EC" id="2.7.11.1"/>
    </reaction>
</comment>
<dbReference type="EC" id="2.7.11.1" evidence="2"/>
<dbReference type="PROSITE" id="PS00108">
    <property type="entry name" value="PROTEIN_KINASE_ST"/>
    <property type="match status" value="1"/>
</dbReference>
<dbReference type="Pfam" id="PF04212">
    <property type="entry name" value="MIT"/>
    <property type="match status" value="1"/>
</dbReference>
<dbReference type="InterPro" id="IPR017441">
    <property type="entry name" value="Protein_kinase_ATP_BS"/>
</dbReference>
<dbReference type="InterPro" id="IPR008271">
    <property type="entry name" value="Ser/Thr_kinase_AS"/>
</dbReference>
<dbReference type="FunFam" id="1.10.510.10:FF:000241">
    <property type="entry name" value="Putative serine/threonine-protein kinase ULK3"/>
    <property type="match status" value="1"/>
</dbReference>
<dbReference type="SUPFAM" id="SSF116846">
    <property type="entry name" value="MIT domain"/>
    <property type="match status" value="1"/>
</dbReference>
<dbReference type="CDD" id="cd14121">
    <property type="entry name" value="STKc_ULK3"/>
    <property type="match status" value="1"/>
</dbReference>
<evidence type="ECO:0000256" key="4">
    <source>
        <dbReference type="ARBA" id="ARBA00022490"/>
    </source>
</evidence>
<dbReference type="InterPro" id="IPR011009">
    <property type="entry name" value="Kinase-like_dom_sf"/>
</dbReference>
<dbReference type="Proteomes" id="UP000261360">
    <property type="component" value="Unplaced"/>
</dbReference>
<keyword evidence="4" id="KW-0963">Cytoplasm</keyword>
<evidence type="ECO:0000313" key="18">
    <source>
        <dbReference type="Ensembl" id="ENSSLDP00000021181.1"/>
    </source>
</evidence>
<keyword evidence="5 16" id="KW-0723">Serine/threonine-protein kinase</keyword>
<name>A0A3B4XZJ5_SERLL</name>
<reference evidence="18" key="1">
    <citation type="submission" date="2025-08" db="UniProtKB">
        <authorList>
            <consortium name="Ensembl"/>
        </authorList>
    </citation>
    <scope>IDENTIFICATION</scope>
</reference>
<evidence type="ECO:0000256" key="12">
    <source>
        <dbReference type="ARBA" id="ARBA00032242"/>
    </source>
</evidence>
<comment type="similarity">
    <text evidence="16">Belongs to the protein kinase superfamily.</text>
</comment>
<accession>A0A3B4XZJ5</accession>
<evidence type="ECO:0000256" key="1">
    <source>
        <dbReference type="ARBA" id="ARBA00004496"/>
    </source>
</evidence>
<keyword evidence="19" id="KW-1185">Reference proteome</keyword>
<evidence type="ECO:0000256" key="7">
    <source>
        <dbReference type="ARBA" id="ARBA00022737"/>
    </source>
</evidence>
<protein>
    <recommendedName>
        <fullName evidence="3">Serine/threonine-protein kinase ULK3</fullName>
        <ecNumber evidence="2">2.7.11.1</ecNumber>
    </recommendedName>
    <alternativeName>
        <fullName evidence="12">Unc-51-like kinase 3</fullName>
    </alternativeName>
</protein>
<comment type="subcellular location">
    <subcellularLocation>
        <location evidence="1">Cytoplasm</location>
    </subcellularLocation>
</comment>
<feature type="binding site" evidence="15">
    <location>
        <position position="50"/>
    </location>
    <ligand>
        <name>ATP</name>
        <dbReference type="ChEBI" id="CHEBI:30616"/>
    </ligand>
</feature>
<dbReference type="InterPro" id="IPR000719">
    <property type="entry name" value="Prot_kinase_dom"/>
</dbReference>
<keyword evidence="6" id="KW-0808">Transferase</keyword>
<dbReference type="GO" id="GO:0034045">
    <property type="term" value="C:phagophore assembly site membrane"/>
    <property type="evidence" value="ECO:0007669"/>
    <property type="project" value="TreeGrafter"/>
</dbReference>
<dbReference type="GeneTree" id="ENSGT00940000157689"/>
<dbReference type="GO" id="GO:0034727">
    <property type="term" value="P:piecemeal microautophagy of the nucleus"/>
    <property type="evidence" value="ECO:0007669"/>
    <property type="project" value="TreeGrafter"/>
</dbReference>
<dbReference type="GO" id="GO:0005829">
    <property type="term" value="C:cytosol"/>
    <property type="evidence" value="ECO:0007669"/>
    <property type="project" value="TreeGrafter"/>
</dbReference>
<dbReference type="GO" id="GO:0042594">
    <property type="term" value="P:response to starvation"/>
    <property type="evidence" value="ECO:0007669"/>
    <property type="project" value="TreeGrafter"/>
</dbReference>
<dbReference type="GO" id="GO:0010506">
    <property type="term" value="P:regulation of autophagy"/>
    <property type="evidence" value="ECO:0007669"/>
    <property type="project" value="InterPro"/>
</dbReference>
<evidence type="ECO:0000256" key="11">
    <source>
        <dbReference type="ARBA" id="ARBA00023006"/>
    </source>
</evidence>
<keyword evidence="11" id="KW-0072">Autophagy</keyword>
<dbReference type="PANTHER" id="PTHR24348">
    <property type="entry name" value="SERINE/THREONINE-PROTEIN KINASE UNC-51-RELATED"/>
    <property type="match status" value="1"/>
</dbReference>
<dbReference type="GO" id="GO:0000422">
    <property type="term" value="P:autophagy of mitochondrion"/>
    <property type="evidence" value="ECO:0007669"/>
    <property type="project" value="TreeGrafter"/>
</dbReference>
<dbReference type="Gene3D" id="1.20.58.80">
    <property type="entry name" value="Phosphotransferase system, lactose/cellobiose-type IIA subunit"/>
    <property type="match status" value="1"/>
</dbReference>
<evidence type="ECO:0000256" key="14">
    <source>
        <dbReference type="ARBA" id="ARBA00048679"/>
    </source>
</evidence>
<evidence type="ECO:0000256" key="6">
    <source>
        <dbReference type="ARBA" id="ARBA00022679"/>
    </source>
</evidence>
<keyword evidence="9" id="KW-0418">Kinase</keyword>
<dbReference type="AlphaFoldDB" id="A0A3B4XZJ5"/>
<proteinExistence type="inferred from homology"/>
<dbReference type="Ensembl" id="ENSSLDT00000021884.1">
    <property type="protein sequence ID" value="ENSSLDP00000021181.1"/>
    <property type="gene ID" value="ENSSLDG00000016526.1"/>
</dbReference>
<comment type="catalytic activity">
    <reaction evidence="14">
        <text>L-seryl-[protein] + ATP = O-phospho-L-seryl-[protein] + ADP + H(+)</text>
        <dbReference type="Rhea" id="RHEA:17989"/>
        <dbReference type="Rhea" id="RHEA-COMP:9863"/>
        <dbReference type="Rhea" id="RHEA-COMP:11604"/>
        <dbReference type="ChEBI" id="CHEBI:15378"/>
        <dbReference type="ChEBI" id="CHEBI:29999"/>
        <dbReference type="ChEBI" id="CHEBI:30616"/>
        <dbReference type="ChEBI" id="CHEBI:83421"/>
        <dbReference type="ChEBI" id="CHEBI:456216"/>
        <dbReference type="EC" id="2.7.11.1"/>
    </reaction>
</comment>
<evidence type="ECO:0000256" key="2">
    <source>
        <dbReference type="ARBA" id="ARBA00012513"/>
    </source>
</evidence>
<reference evidence="18" key="2">
    <citation type="submission" date="2025-09" db="UniProtKB">
        <authorList>
            <consortium name="Ensembl"/>
        </authorList>
    </citation>
    <scope>IDENTIFICATION</scope>
</reference>
<dbReference type="InterPro" id="IPR007330">
    <property type="entry name" value="MIT_dom"/>
</dbReference>
<dbReference type="SUPFAM" id="SSF56112">
    <property type="entry name" value="Protein kinase-like (PK-like)"/>
    <property type="match status" value="1"/>
</dbReference>
<dbReference type="GO" id="GO:0000045">
    <property type="term" value="P:autophagosome assembly"/>
    <property type="evidence" value="ECO:0007669"/>
    <property type="project" value="TreeGrafter"/>
</dbReference>
<evidence type="ECO:0000313" key="19">
    <source>
        <dbReference type="Proteomes" id="UP000261360"/>
    </source>
</evidence>
<sequence>MASASSFAPPKLADFILTERLGSGTYATVYKAYRKGDSREVVAVKVVAKKTLNKASTENLLTEIEILKTVRHPHIVQLKDFQWDAENIYLILEWCSGGDLSRFIRSRRILPERVARRFLQQIACALQFLHERNISHLDLKPQNILLSGSALKLADFGFAQYMSPWDEQSALRGSPLYMAPEMVCRRQYDSRVDLWSVGVILYEALFGRAPFASRSYAELEEKIRSNQPIELPPGARVSKDCRDLLLRLLERNPDARITFAEFFTHPFVDLEHMPSAESLVKALVLQAIQKDQEGERSAALSLYCSALEHFVPAIHCKSNNHSHFLSVVSQYVSRAEELKALVASDNRLSFEEARTSRDVLREMSRDQPRLQAALEMASTAIAKVSLGLLLDDATVLEMYQKPAEPQGRRRELLHSEVSGARKVFWLSAHGRNNLSVTSYKPSADQLDLRAVAPSHDP</sequence>
<dbReference type="GO" id="GO:0061709">
    <property type="term" value="P:reticulophagy"/>
    <property type="evidence" value="ECO:0007669"/>
    <property type="project" value="TreeGrafter"/>
</dbReference>
<dbReference type="PANTHER" id="PTHR24348:SF65">
    <property type="entry name" value="SERINE_THREONINE-PROTEIN KINASE ULK3"/>
    <property type="match status" value="1"/>
</dbReference>
<dbReference type="InterPro" id="IPR045269">
    <property type="entry name" value="Atg1-like"/>
</dbReference>
<evidence type="ECO:0000256" key="9">
    <source>
        <dbReference type="ARBA" id="ARBA00022777"/>
    </source>
</evidence>
<evidence type="ECO:0000256" key="15">
    <source>
        <dbReference type="PROSITE-ProRule" id="PRU10141"/>
    </source>
</evidence>